<evidence type="ECO:0000256" key="1">
    <source>
        <dbReference type="ARBA" id="ARBA00000077"/>
    </source>
</evidence>
<comment type="subcellular location">
    <subcellularLocation>
        <location evidence="4 14">Cytoplasm</location>
    </subcellularLocation>
</comment>
<keyword evidence="17" id="KW-0175">Coiled coil</keyword>
<evidence type="ECO:0000256" key="2">
    <source>
        <dbReference type="ARBA" id="ARBA00001946"/>
    </source>
</evidence>
<dbReference type="InterPro" id="IPR022898">
    <property type="entry name" value="RNase_HII"/>
</dbReference>
<dbReference type="GO" id="GO:0005737">
    <property type="term" value="C:cytoplasm"/>
    <property type="evidence" value="ECO:0007669"/>
    <property type="project" value="UniProtKB-SubCell"/>
</dbReference>
<keyword evidence="20" id="KW-1185">Reference proteome</keyword>
<dbReference type="GO" id="GO:0004523">
    <property type="term" value="F:RNA-DNA hybrid ribonuclease activity"/>
    <property type="evidence" value="ECO:0007669"/>
    <property type="project" value="UniProtKB-UniRule"/>
</dbReference>
<comment type="cofactor">
    <cofactor evidence="2">
        <name>Mg(2+)</name>
        <dbReference type="ChEBI" id="CHEBI:18420"/>
    </cofactor>
</comment>
<evidence type="ECO:0000256" key="6">
    <source>
        <dbReference type="ARBA" id="ARBA00012180"/>
    </source>
</evidence>
<evidence type="ECO:0000256" key="7">
    <source>
        <dbReference type="ARBA" id="ARBA00019179"/>
    </source>
</evidence>
<dbReference type="GO" id="GO:0003723">
    <property type="term" value="F:RNA binding"/>
    <property type="evidence" value="ECO:0007669"/>
    <property type="project" value="UniProtKB-UniRule"/>
</dbReference>
<dbReference type="Pfam" id="PF01351">
    <property type="entry name" value="RNase_HII"/>
    <property type="match status" value="1"/>
</dbReference>
<evidence type="ECO:0000256" key="3">
    <source>
        <dbReference type="ARBA" id="ARBA00004065"/>
    </source>
</evidence>
<comment type="function">
    <text evidence="3 14 16">Endonuclease that specifically degrades the RNA of RNA-DNA hybrids.</text>
</comment>
<dbReference type="CDD" id="cd07182">
    <property type="entry name" value="RNase_HII_bacteria_HII_like"/>
    <property type="match status" value="1"/>
</dbReference>
<dbReference type="GO" id="GO:0030145">
    <property type="term" value="F:manganese ion binding"/>
    <property type="evidence" value="ECO:0007669"/>
    <property type="project" value="UniProtKB-UniRule"/>
</dbReference>
<proteinExistence type="inferred from homology"/>
<accession>A0A1G6H3I8</accession>
<evidence type="ECO:0000256" key="8">
    <source>
        <dbReference type="ARBA" id="ARBA00022490"/>
    </source>
</evidence>
<dbReference type="GO" id="GO:0006298">
    <property type="term" value="P:mismatch repair"/>
    <property type="evidence" value="ECO:0007669"/>
    <property type="project" value="TreeGrafter"/>
</dbReference>
<name>A0A1G6H3I8_9BACI</name>
<evidence type="ECO:0000256" key="9">
    <source>
        <dbReference type="ARBA" id="ARBA00022722"/>
    </source>
</evidence>
<sequence>MKQWTVNQVKDMFKTGNFSEKDLECLKADQRKGIQQEIKRYERQKEQIKQQHDQFVAMTQYEHQLYEQNIQYIAGIDEVGRGPLAGPVVAAAVILSPEFDVLGLTDSKQLSEKKREMFASIIEEKAEAIGVGIVHNDLIDQHNIYQASIMAMEDAIDNLSVEPDYLLIDAVELKRLGYDQQSIIKGDQKSISIAAASIIAKVTRDRMMKVYHKKYPGYGFDQNQGYGTKAHLQGLKENGPSPIHRYSFAPVKQHIRD</sequence>
<dbReference type="GO" id="GO:0043137">
    <property type="term" value="P:DNA replication, removal of RNA primer"/>
    <property type="evidence" value="ECO:0007669"/>
    <property type="project" value="TreeGrafter"/>
</dbReference>
<evidence type="ECO:0000256" key="17">
    <source>
        <dbReference type="SAM" id="Coils"/>
    </source>
</evidence>
<evidence type="ECO:0000259" key="18">
    <source>
        <dbReference type="PROSITE" id="PS51975"/>
    </source>
</evidence>
<evidence type="ECO:0000256" key="16">
    <source>
        <dbReference type="RuleBase" id="RU003515"/>
    </source>
</evidence>
<feature type="binding site" evidence="14 15">
    <location>
        <position position="77"/>
    </location>
    <ligand>
        <name>a divalent metal cation</name>
        <dbReference type="ChEBI" id="CHEBI:60240"/>
    </ligand>
</feature>
<dbReference type="RefSeq" id="WP_090792935.1">
    <property type="nucleotide sequence ID" value="NZ_FMYI01000002.1"/>
</dbReference>
<evidence type="ECO:0000256" key="4">
    <source>
        <dbReference type="ARBA" id="ARBA00004496"/>
    </source>
</evidence>
<evidence type="ECO:0000256" key="5">
    <source>
        <dbReference type="ARBA" id="ARBA00007383"/>
    </source>
</evidence>
<dbReference type="STRING" id="1612202.SAMN05421734_102152"/>
<dbReference type="InterPro" id="IPR001352">
    <property type="entry name" value="RNase_HII/HIII"/>
</dbReference>
<keyword evidence="11 14" id="KW-0255">Endonuclease</keyword>
<dbReference type="EMBL" id="FMYI01000002">
    <property type="protein sequence ID" value="SDB88465.1"/>
    <property type="molecule type" value="Genomic_DNA"/>
</dbReference>
<comment type="cofactor">
    <cofactor evidence="14 15">
        <name>Mn(2+)</name>
        <dbReference type="ChEBI" id="CHEBI:29035"/>
    </cofactor>
    <cofactor evidence="14 15">
        <name>Mg(2+)</name>
        <dbReference type="ChEBI" id="CHEBI:18420"/>
    </cofactor>
    <text evidence="14 15">Manganese or magnesium. Binds 1 divalent metal ion per monomer in the absence of substrate. May bind a second metal ion after substrate binding.</text>
</comment>
<dbReference type="InterPro" id="IPR024567">
    <property type="entry name" value="RNase_HII/HIII_dom"/>
</dbReference>
<evidence type="ECO:0000256" key="13">
    <source>
        <dbReference type="ARBA" id="ARBA00023211"/>
    </source>
</evidence>
<keyword evidence="10 14" id="KW-0479">Metal-binding</keyword>
<evidence type="ECO:0000256" key="14">
    <source>
        <dbReference type="HAMAP-Rule" id="MF_00052"/>
    </source>
</evidence>
<dbReference type="NCBIfam" id="NF000594">
    <property type="entry name" value="PRK00015.1-1"/>
    <property type="match status" value="1"/>
</dbReference>
<keyword evidence="8 14" id="KW-0963">Cytoplasm</keyword>
<evidence type="ECO:0000256" key="15">
    <source>
        <dbReference type="PROSITE-ProRule" id="PRU01319"/>
    </source>
</evidence>
<dbReference type="InterPro" id="IPR036397">
    <property type="entry name" value="RNaseH_sf"/>
</dbReference>
<evidence type="ECO:0000256" key="12">
    <source>
        <dbReference type="ARBA" id="ARBA00022801"/>
    </source>
</evidence>
<dbReference type="OrthoDB" id="9803420at2"/>
<gene>
    <name evidence="14" type="primary">rnhB</name>
    <name evidence="19" type="ORF">SAMN05421734_102152</name>
</gene>
<evidence type="ECO:0000256" key="11">
    <source>
        <dbReference type="ARBA" id="ARBA00022759"/>
    </source>
</evidence>
<dbReference type="FunFam" id="3.30.420.10:FF:000006">
    <property type="entry name" value="Ribonuclease HII"/>
    <property type="match status" value="1"/>
</dbReference>
<dbReference type="Gene3D" id="3.30.420.10">
    <property type="entry name" value="Ribonuclease H-like superfamily/Ribonuclease H"/>
    <property type="match status" value="1"/>
</dbReference>
<dbReference type="SUPFAM" id="SSF53098">
    <property type="entry name" value="Ribonuclease H-like"/>
    <property type="match status" value="1"/>
</dbReference>
<dbReference type="HAMAP" id="MF_00052_B">
    <property type="entry name" value="RNase_HII_B"/>
    <property type="match status" value="1"/>
</dbReference>
<dbReference type="PANTHER" id="PTHR10954:SF18">
    <property type="entry name" value="RIBONUCLEASE HII"/>
    <property type="match status" value="1"/>
</dbReference>
<protein>
    <recommendedName>
        <fullName evidence="7 14">Ribonuclease HII</fullName>
        <shortName evidence="14">RNase HII</shortName>
        <ecNumber evidence="6 14">3.1.26.4</ecNumber>
    </recommendedName>
</protein>
<dbReference type="Proteomes" id="UP000242949">
    <property type="component" value="Unassembled WGS sequence"/>
</dbReference>
<evidence type="ECO:0000313" key="19">
    <source>
        <dbReference type="EMBL" id="SDB88465.1"/>
    </source>
</evidence>
<dbReference type="GO" id="GO:0032299">
    <property type="term" value="C:ribonuclease H2 complex"/>
    <property type="evidence" value="ECO:0007669"/>
    <property type="project" value="TreeGrafter"/>
</dbReference>
<dbReference type="EC" id="3.1.26.4" evidence="6 14"/>
<evidence type="ECO:0000256" key="10">
    <source>
        <dbReference type="ARBA" id="ARBA00022723"/>
    </source>
</evidence>
<keyword evidence="12 14" id="KW-0378">Hydrolase</keyword>
<keyword evidence="9 14" id="KW-0540">Nuclease</keyword>
<feature type="domain" description="RNase H type-2" evidence="18">
    <location>
        <begin position="71"/>
        <end position="257"/>
    </location>
</feature>
<comment type="catalytic activity">
    <reaction evidence="1 14 15 16">
        <text>Endonucleolytic cleavage to 5'-phosphomonoester.</text>
        <dbReference type="EC" id="3.1.26.4"/>
    </reaction>
</comment>
<evidence type="ECO:0000313" key="20">
    <source>
        <dbReference type="Proteomes" id="UP000242949"/>
    </source>
</evidence>
<dbReference type="PROSITE" id="PS51975">
    <property type="entry name" value="RNASE_H_2"/>
    <property type="match status" value="1"/>
</dbReference>
<dbReference type="NCBIfam" id="NF000595">
    <property type="entry name" value="PRK00015.1-3"/>
    <property type="match status" value="1"/>
</dbReference>
<organism evidence="19 20">
    <name type="scientific">Pelagirhabdus alkalitolerans</name>
    <dbReference type="NCBI Taxonomy" id="1612202"/>
    <lineage>
        <taxon>Bacteria</taxon>
        <taxon>Bacillati</taxon>
        <taxon>Bacillota</taxon>
        <taxon>Bacilli</taxon>
        <taxon>Bacillales</taxon>
        <taxon>Bacillaceae</taxon>
        <taxon>Pelagirhabdus</taxon>
    </lineage>
</organism>
<keyword evidence="13 14" id="KW-0464">Manganese</keyword>
<feature type="binding site" evidence="14 15">
    <location>
        <position position="169"/>
    </location>
    <ligand>
        <name>a divalent metal cation</name>
        <dbReference type="ChEBI" id="CHEBI:60240"/>
    </ligand>
</feature>
<dbReference type="InterPro" id="IPR012337">
    <property type="entry name" value="RNaseH-like_sf"/>
</dbReference>
<dbReference type="AlphaFoldDB" id="A0A1G6H3I8"/>
<feature type="coiled-coil region" evidence="17">
    <location>
        <begin position="31"/>
        <end position="58"/>
    </location>
</feature>
<feature type="binding site" evidence="14 15">
    <location>
        <position position="78"/>
    </location>
    <ligand>
        <name>a divalent metal cation</name>
        <dbReference type="ChEBI" id="CHEBI:60240"/>
    </ligand>
</feature>
<comment type="similarity">
    <text evidence="5 14 16">Belongs to the RNase HII family.</text>
</comment>
<reference evidence="20" key="1">
    <citation type="submission" date="2016-09" db="EMBL/GenBank/DDBJ databases">
        <authorList>
            <person name="Varghese N."/>
            <person name="Submissions S."/>
        </authorList>
    </citation>
    <scope>NUCLEOTIDE SEQUENCE [LARGE SCALE GENOMIC DNA]</scope>
    <source>
        <strain evidence="20">S5</strain>
    </source>
</reference>
<dbReference type="PANTHER" id="PTHR10954">
    <property type="entry name" value="RIBONUCLEASE H2 SUBUNIT A"/>
    <property type="match status" value="1"/>
</dbReference>